<proteinExistence type="predicted"/>
<keyword evidence="4" id="KW-1185">Reference proteome</keyword>
<protein>
    <submittedName>
        <fullName evidence="3">Uncharacterized protein</fullName>
    </submittedName>
</protein>
<evidence type="ECO:0000256" key="2">
    <source>
        <dbReference type="SAM" id="Phobius"/>
    </source>
</evidence>
<dbReference type="EMBL" id="JBEYBR010000138">
    <property type="protein sequence ID" value="MEU2126401.1"/>
    <property type="molecule type" value="Genomic_DNA"/>
</dbReference>
<organism evidence="3 4">
    <name type="scientific">Nocardia niwae</name>
    <dbReference type="NCBI Taxonomy" id="626084"/>
    <lineage>
        <taxon>Bacteria</taxon>
        <taxon>Bacillati</taxon>
        <taxon>Actinomycetota</taxon>
        <taxon>Actinomycetes</taxon>
        <taxon>Mycobacteriales</taxon>
        <taxon>Nocardiaceae</taxon>
        <taxon>Nocardia</taxon>
    </lineage>
</organism>
<sequence>MPESIDDEKTETRPGSPAAAPAARGGPERGPTWARLRSLLIVTGDAVLVAVLIGAVVMLGERGTSLDFLVAARGH</sequence>
<comment type="caution">
    <text evidence="3">The sequence shown here is derived from an EMBL/GenBank/DDBJ whole genome shotgun (WGS) entry which is preliminary data.</text>
</comment>
<keyword evidence="2" id="KW-0472">Membrane</keyword>
<dbReference type="RefSeq" id="WP_357993623.1">
    <property type="nucleotide sequence ID" value="NZ_JBEYBR010000138.1"/>
</dbReference>
<gene>
    <name evidence="3" type="ORF">ABZ507_31790</name>
</gene>
<evidence type="ECO:0000313" key="4">
    <source>
        <dbReference type="Proteomes" id="UP001550535"/>
    </source>
</evidence>
<feature type="compositionally biased region" description="Low complexity" evidence="1">
    <location>
        <begin position="13"/>
        <end position="30"/>
    </location>
</feature>
<accession>A0ABV2XKW5</accession>
<evidence type="ECO:0000256" key="1">
    <source>
        <dbReference type="SAM" id="MobiDB-lite"/>
    </source>
</evidence>
<evidence type="ECO:0000313" key="3">
    <source>
        <dbReference type="EMBL" id="MEU2126401.1"/>
    </source>
</evidence>
<keyword evidence="2" id="KW-1133">Transmembrane helix</keyword>
<dbReference type="Proteomes" id="UP001550535">
    <property type="component" value="Unassembled WGS sequence"/>
</dbReference>
<feature type="region of interest" description="Disordered" evidence="1">
    <location>
        <begin position="1"/>
        <end position="30"/>
    </location>
</feature>
<feature type="transmembrane region" description="Helical" evidence="2">
    <location>
        <begin position="39"/>
        <end position="59"/>
    </location>
</feature>
<name>A0ABV2XKW5_9NOCA</name>
<keyword evidence="2" id="KW-0812">Transmembrane</keyword>
<reference evidence="3 4" key="1">
    <citation type="submission" date="2024-06" db="EMBL/GenBank/DDBJ databases">
        <title>The Natural Products Discovery Center: Release of the First 8490 Sequenced Strains for Exploring Actinobacteria Biosynthetic Diversity.</title>
        <authorList>
            <person name="Kalkreuter E."/>
            <person name="Kautsar S.A."/>
            <person name="Yang D."/>
            <person name="Bader C.D."/>
            <person name="Teijaro C.N."/>
            <person name="Fluegel L."/>
            <person name="Davis C.M."/>
            <person name="Simpson J.R."/>
            <person name="Lauterbach L."/>
            <person name="Steele A.D."/>
            <person name="Gui C."/>
            <person name="Meng S."/>
            <person name="Li G."/>
            <person name="Viehrig K."/>
            <person name="Ye F."/>
            <person name="Su P."/>
            <person name="Kiefer A.F."/>
            <person name="Nichols A."/>
            <person name="Cepeda A.J."/>
            <person name="Yan W."/>
            <person name="Fan B."/>
            <person name="Jiang Y."/>
            <person name="Adhikari A."/>
            <person name="Zheng C.-J."/>
            <person name="Schuster L."/>
            <person name="Cowan T.M."/>
            <person name="Smanski M.J."/>
            <person name="Chevrette M.G."/>
            <person name="De Carvalho L.P.S."/>
            <person name="Shen B."/>
        </authorList>
    </citation>
    <scope>NUCLEOTIDE SEQUENCE [LARGE SCALE GENOMIC DNA]</scope>
    <source>
        <strain evidence="3 4">NPDC019434</strain>
    </source>
</reference>